<feature type="region of interest" description="Disordered" evidence="1">
    <location>
        <begin position="244"/>
        <end position="263"/>
    </location>
</feature>
<sequence>MVTPVTDNLPIKLTEEQDDGSDNAQSVSPATFMPGPLPGYGYHRPPASHPGGFPFPPQAMLPPFSGGVFPPMMSQPYGYAALPSPGKKADSTQSCTVHLPYLPQPFDVPFPVRTLPVCLRCKKNYRSRELCRQRDEHKALPWQTVYVVVTLTDEVLEKGEDGKLSVANIPVVAELQGMPEMCRGPADGFMSKQPICKICKEKNYTRDYCRITSKHTTPPYQAVYVKLVRKSDSVDMARAFKKKKRKLEENADGKPLPDPENPVIDVDVGQSDDLTEIHQSKTIFGEIHAKKIVVKWCEQIQYPEVVEGSSASSSMMSFYMNMNNSSNMQGQMWDAFRAGAMWAQAQGSQFPSMGGPMPVNICPPMGSYGNNDPKLPSSPDIKSPTASL</sequence>
<name>A0ABD3SH26_9STRA</name>
<keyword evidence="3" id="KW-1185">Reference proteome</keyword>
<feature type="compositionally biased region" description="Basic and acidic residues" evidence="1">
    <location>
        <begin position="246"/>
        <end position="257"/>
    </location>
</feature>
<comment type="caution">
    <text evidence="2">The sequence shown here is derived from an EMBL/GenBank/DDBJ whole genome shotgun (WGS) entry which is preliminary data.</text>
</comment>
<evidence type="ECO:0000313" key="2">
    <source>
        <dbReference type="EMBL" id="KAL3823597.1"/>
    </source>
</evidence>
<dbReference type="AlphaFoldDB" id="A0ABD3SH26"/>
<dbReference type="Proteomes" id="UP001530377">
    <property type="component" value="Unassembled WGS sequence"/>
</dbReference>
<evidence type="ECO:0000313" key="3">
    <source>
        <dbReference type="Proteomes" id="UP001530377"/>
    </source>
</evidence>
<evidence type="ECO:0000256" key="1">
    <source>
        <dbReference type="SAM" id="MobiDB-lite"/>
    </source>
</evidence>
<feature type="region of interest" description="Disordered" evidence="1">
    <location>
        <begin position="1"/>
        <end position="32"/>
    </location>
</feature>
<dbReference type="EMBL" id="JALLPB020000033">
    <property type="protein sequence ID" value="KAL3823597.1"/>
    <property type="molecule type" value="Genomic_DNA"/>
</dbReference>
<reference evidence="2 3" key="1">
    <citation type="submission" date="2024-10" db="EMBL/GenBank/DDBJ databases">
        <title>Updated reference genomes for cyclostephanoid diatoms.</title>
        <authorList>
            <person name="Roberts W.R."/>
            <person name="Alverson A.J."/>
        </authorList>
    </citation>
    <scope>NUCLEOTIDE SEQUENCE [LARGE SCALE GENOMIC DNA]</scope>
    <source>
        <strain evidence="2 3">AJA228-03</strain>
    </source>
</reference>
<feature type="region of interest" description="Disordered" evidence="1">
    <location>
        <begin position="364"/>
        <end position="388"/>
    </location>
</feature>
<protein>
    <submittedName>
        <fullName evidence="2">Uncharacterized protein</fullName>
    </submittedName>
</protein>
<accession>A0ABD3SH26</accession>
<proteinExistence type="predicted"/>
<gene>
    <name evidence="2" type="ORF">ACHAXA_005578</name>
</gene>
<organism evidence="2 3">
    <name type="scientific">Cyclostephanos tholiformis</name>
    <dbReference type="NCBI Taxonomy" id="382380"/>
    <lineage>
        <taxon>Eukaryota</taxon>
        <taxon>Sar</taxon>
        <taxon>Stramenopiles</taxon>
        <taxon>Ochrophyta</taxon>
        <taxon>Bacillariophyta</taxon>
        <taxon>Coscinodiscophyceae</taxon>
        <taxon>Thalassiosirophycidae</taxon>
        <taxon>Stephanodiscales</taxon>
        <taxon>Stephanodiscaceae</taxon>
        <taxon>Cyclostephanos</taxon>
    </lineage>
</organism>